<evidence type="ECO:0000313" key="7">
    <source>
        <dbReference type="Proteomes" id="UP000002875"/>
    </source>
</evidence>
<dbReference type="InterPro" id="IPR000792">
    <property type="entry name" value="Tscrpt_reg_LuxR_C"/>
</dbReference>
<dbReference type="CDD" id="cd06170">
    <property type="entry name" value="LuxR_C_like"/>
    <property type="match status" value="1"/>
</dbReference>
<evidence type="ECO:0000259" key="4">
    <source>
        <dbReference type="PROSITE" id="PS50043"/>
    </source>
</evidence>
<dbReference type="PROSITE" id="PS50043">
    <property type="entry name" value="HTH_LUXR_2"/>
    <property type="match status" value="1"/>
</dbReference>
<evidence type="ECO:0000256" key="2">
    <source>
        <dbReference type="ARBA" id="ARBA00023125"/>
    </source>
</evidence>
<dbReference type="InterPro" id="IPR016032">
    <property type="entry name" value="Sig_transdc_resp-reg_C-effctor"/>
</dbReference>
<dbReference type="InterPro" id="IPR039420">
    <property type="entry name" value="WalR-like"/>
</dbReference>
<dbReference type="SUPFAM" id="SSF52172">
    <property type="entry name" value="CheY-like"/>
    <property type="match status" value="1"/>
</dbReference>
<dbReference type="InterPro" id="IPR036388">
    <property type="entry name" value="WH-like_DNA-bd_sf"/>
</dbReference>
<reference evidence="6 7" key="1">
    <citation type="submission" date="2011-07" db="EMBL/GenBank/DDBJ databases">
        <title>The complete genome of chromosome of Emticicia oligotrophica DSM 17448.</title>
        <authorList>
            <consortium name="US DOE Joint Genome Institute (JGI-PGF)"/>
            <person name="Lucas S."/>
            <person name="Han J."/>
            <person name="Lapidus A."/>
            <person name="Bruce D."/>
            <person name="Goodwin L."/>
            <person name="Pitluck S."/>
            <person name="Peters L."/>
            <person name="Kyrpides N."/>
            <person name="Mavromatis K."/>
            <person name="Ivanova N."/>
            <person name="Ovchinnikova G."/>
            <person name="Teshima H."/>
            <person name="Detter J.C."/>
            <person name="Tapia R."/>
            <person name="Han C."/>
            <person name="Land M."/>
            <person name="Hauser L."/>
            <person name="Markowitz V."/>
            <person name="Cheng J.-F."/>
            <person name="Hugenholtz P."/>
            <person name="Woyke T."/>
            <person name="Wu D."/>
            <person name="Tindall B."/>
            <person name="Pomrenke H."/>
            <person name="Brambilla E."/>
            <person name="Klenk H.-P."/>
            <person name="Eisen J.A."/>
        </authorList>
    </citation>
    <scope>NUCLEOTIDE SEQUENCE [LARGE SCALE GENOMIC DNA]</scope>
    <source>
        <strain evidence="6 7">DSM 17448</strain>
    </source>
</reference>
<dbReference type="SMART" id="SM00421">
    <property type="entry name" value="HTH_LUXR"/>
    <property type="match status" value="1"/>
</dbReference>
<dbReference type="CDD" id="cd17535">
    <property type="entry name" value="REC_NarL-like"/>
    <property type="match status" value="1"/>
</dbReference>
<dbReference type="InterPro" id="IPR058245">
    <property type="entry name" value="NreC/VraR/RcsB-like_REC"/>
</dbReference>
<organism evidence="6 7">
    <name type="scientific">Emticicia oligotrophica (strain DSM 17448 / CIP 109782 / MTCC 6937 / GPTSA100-15)</name>
    <dbReference type="NCBI Taxonomy" id="929562"/>
    <lineage>
        <taxon>Bacteria</taxon>
        <taxon>Pseudomonadati</taxon>
        <taxon>Bacteroidota</taxon>
        <taxon>Cytophagia</taxon>
        <taxon>Cytophagales</taxon>
        <taxon>Leadbetterellaceae</taxon>
        <taxon>Emticicia</taxon>
    </lineage>
</organism>
<dbReference type="Gene3D" id="1.10.10.10">
    <property type="entry name" value="Winged helix-like DNA-binding domain superfamily/Winged helix DNA-binding domain"/>
    <property type="match status" value="1"/>
</dbReference>
<dbReference type="PANTHER" id="PTHR43214:SF43">
    <property type="entry name" value="TWO-COMPONENT RESPONSE REGULATOR"/>
    <property type="match status" value="1"/>
</dbReference>
<feature type="domain" description="HTH luxR-type" evidence="4">
    <location>
        <begin position="145"/>
        <end position="210"/>
    </location>
</feature>
<name>A0ABN4AP41_EMTOG</name>
<feature type="modified residue" description="4-aspartylphosphate" evidence="3">
    <location>
        <position position="55"/>
    </location>
</feature>
<keyword evidence="1 3" id="KW-0597">Phosphoprotein</keyword>
<proteinExistence type="predicted"/>
<dbReference type="Pfam" id="PF00196">
    <property type="entry name" value="GerE"/>
    <property type="match status" value="1"/>
</dbReference>
<gene>
    <name evidence="6" type="ordered locus">Emtol_2866</name>
</gene>
<dbReference type="Gene3D" id="3.40.50.2300">
    <property type="match status" value="1"/>
</dbReference>
<sequence length="214" mass="24407">MIKVAIADDHQLVAKAISGLIQKLENYEVIYEVESGKELVRHFKLKMIPDIVLLDINMPEMDGYETALWLKNNYPEVKVLALSMYDKEEAIIGMLRNGARGYLLKGCRPSELKTALDALSEKGFYYTEFVTDKLIRGLNPEKIIDPIEQLGLNERETEFIKWACSELTYNEIADKMCVSPRTVDGYREQVFLKLNAKTRVGLVMEAIKLGLVKV</sequence>
<accession>A0ABN4AP41</accession>
<protein>
    <submittedName>
        <fullName evidence="6">Two component transcriptional regulator, LuxR family</fullName>
    </submittedName>
</protein>
<dbReference type="EMBL" id="CP002961">
    <property type="protein sequence ID" value="AFK03999.1"/>
    <property type="molecule type" value="Genomic_DNA"/>
</dbReference>
<evidence type="ECO:0000313" key="6">
    <source>
        <dbReference type="EMBL" id="AFK03999.1"/>
    </source>
</evidence>
<dbReference type="SMART" id="SM00448">
    <property type="entry name" value="REC"/>
    <property type="match status" value="1"/>
</dbReference>
<feature type="domain" description="Response regulatory" evidence="5">
    <location>
        <begin position="3"/>
        <end position="120"/>
    </location>
</feature>
<dbReference type="PANTHER" id="PTHR43214">
    <property type="entry name" value="TWO-COMPONENT RESPONSE REGULATOR"/>
    <property type="match status" value="1"/>
</dbReference>
<evidence type="ECO:0000256" key="3">
    <source>
        <dbReference type="PROSITE-ProRule" id="PRU00169"/>
    </source>
</evidence>
<dbReference type="Pfam" id="PF00072">
    <property type="entry name" value="Response_reg"/>
    <property type="match status" value="1"/>
</dbReference>
<evidence type="ECO:0000259" key="5">
    <source>
        <dbReference type="PROSITE" id="PS50110"/>
    </source>
</evidence>
<dbReference type="Proteomes" id="UP000002875">
    <property type="component" value="Chromosome"/>
</dbReference>
<dbReference type="RefSeq" id="WP_015029695.1">
    <property type="nucleotide sequence ID" value="NC_018748.1"/>
</dbReference>
<dbReference type="SUPFAM" id="SSF46894">
    <property type="entry name" value="C-terminal effector domain of the bipartite response regulators"/>
    <property type="match status" value="1"/>
</dbReference>
<dbReference type="InterPro" id="IPR011006">
    <property type="entry name" value="CheY-like_superfamily"/>
</dbReference>
<keyword evidence="2" id="KW-0238">DNA-binding</keyword>
<dbReference type="PROSITE" id="PS50110">
    <property type="entry name" value="RESPONSE_REGULATORY"/>
    <property type="match status" value="1"/>
</dbReference>
<dbReference type="InterPro" id="IPR001789">
    <property type="entry name" value="Sig_transdc_resp-reg_receiver"/>
</dbReference>
<keyword evidence="7" id="KW-1185">Reference proteome</keyword>
<evidence type="ECO:0000256" key="1">
    <source>
        <dbReference type="ARBA" id="ARBA00022553"/>
    </source>
</evidence>